<dbReference type="Proteomes" id="UP001595823">
    <property type="component" value="Unassembled WGS sequence"/>
</dbReference>
<protein>
    <recommendedName>
        <fullName evidence="4">Lipoprotein</fullName>
    </recommendedName>
</protein>
<gene>
    <name evidence="2" type="ORF">ACFPET_02295</name>
</gene>
<evidence type="ECO:0008006" key="4">
    <source>
        <dbReference type="Google" id="ProtNLM"/>
    </source>
</evidence>
<name>A0ABV8TU65_9ACTN</name>
<dbReference type="RefSeq" id="WP_380617909.1">
    <property type="nucleotide sequence ID" value="NZ_JBHSDK010000002.1"/>
</dbReference>
<dbReference type="EMBL" id="JBHSDK010000002">
    <property type="protein sequence ID" value="MFC4334025.1"/>
    <property type="molecule type" value="Genomic_DNA"/>
</dbReference>
<evidence type="ECO:0000313" key="2">
    <source>
        <dbReference type="EMBL" id="MFC4334025.1"/>
    </source>
</evidence>
<reference evidence="3" key="1">
    <citation type="journal article" date="2019" name="Int. J. Syst. Evol. Microbiol.">
        <title>The Global Catalogue of Microorganisms (GCM) 10K type strain sequencing project: providing services to taxonomists for standard genome sequencing and annotation.</title>
        <authorList>
            <consortium name="The Broad Institute Genomics Platform"/>
            <consortium name="The Broad Institute Genome Sequencing Center for Infectious Disease"/>
            <person name="Wu L."/>
            <person name="Ma J."/>
        </authorList>
    </citation>
    <scope>NUCLEOTIDE SEQUENCE [LARGE SCALE GENOMIC DNA]</scope>
    <source>
        <strain evidence="3">IBRC-M 10908</strain>
    </source>
</reference>
<feature type="signal peptide" evidence="1">
    <location>
        <begin position="1"/>
        <end position="32"/>
    </location>
</feature>
<sequence>MPVRFTLVPVTASSMVLLAAGCGGLNSAAAHASPPTKPISVEELVGTWINGKDTVIQFQEDYTVVIGGDYDREKDLLSGETREALWRLCGEYPFDEIDRGEATVPPDDCDETDMGEWVQIDAVRPGDPAPMDDLVLTGEAGEGSLYSYDVATEPDEDGYFSKVDQPLAGLSR</sequence>
<feature type="chain" id="PRO_5046634684" description="Lipoprotein" evidence="1">
    <location>
        <begin position="33"/>
        <end position="172"/>
    </location>
</feature>
<evidence type="ECO:0000256" key="1">
    <source>
        <dbReference type="SAM" id="SignalP"/>
    </source>
</evidence>
<evidence type="ECO:0000313" key="3">
    <source>
        <dbReference type="Proteomes" id="UP001595823"/>
    </source>
</evidence>
<dbReference type="PROSITE" id="PS51257">
    <property type="entry name" value="PROKAR_LIPOPROTEIN"/>
    <property type="match status" value="1"/>
</dbReference>
<keyword evidence="1" id="KW-0732">Signal</keyword>
<keyword evidence="3" id="KW-1185">Reference proteome</keyword>
<accession>A0ABV8TU65</accession>
<organism evidence="2 3">
    <name type="scientific">Salininema proteolyticum</name>
    <dbReference type="NCBI Taxonomy" id="1607685"/>
    <lineage>
        <taxon>Bacteria</taxon>
        <taxon>Bacillati</taxon>
        <taxon>Actinomycetota</taxon>
        <taxon>Actinomycetes</taxon>
        <taxon>Glycomycetales</taxon>
        <taxon>Glycomycetaceae</taxon>
        <taxon>Salininema</taxon>
    </lineage>
</organism>
<comment type="caution">
    <text evidence="2">The sequence shown here is derived from an EMBL/GenBank/DDBJ whole genome shotgun (WGS) entry which is preliminary data.</text>
</comment>
<proteinExistence type="predicted"/>